<dbReference type="AlphaFoldDB" id="A0A8H3AI65"/>
<dbReference type="Pfam" id="PF07510">
    <property type="entry name" value="GmrSD_C"/>
    <property type="match status" value="1"/>
</dbReference>
<feature type="signal peptide" evidence="1">
    <location>
        <begin position="1"/>
        <end position="15"/>
    </location>
</feature>
<dbReference type="PANTHER" id="PTHR24094:SF15">
    <property type="entry name" value="AMP-DEPENDENT SYNTHETASE_LIGASE DOMAIN-CONTAINING PROTEIN-RELATED"/>
    <property type="match status" value="1"/>
</dbReference>
<evidence type="ECO:0000313" key="3">
    <source>
        <dbReference type="EMBL" id="CAE6427150.1"/>
    </source>
</evidence>
<dbReference type="PANTHER" id="PTHR24094">
    <property type="entry name" value="SECRETED PROTEIN"/>
    <property type="match status" value="1"/>
</dbReference>
<comment type="caution">
    <text evidence="3">The sequence shown here is derived from an EMBL/GenBank/DDBJ whole genome shotgun (WGS) entry which is preliminary data.</text>
</comment>
<evidence type="ECO:0000313" key="4">
    <source>
        <dbReference type="EMBL" id="CAE6517235.1"/>
    </source>
</evidence>
<accession>A0A8H3AI65</accession>
<dbReference type="InterPro" id="IPR011089">
    <property type="entry name" value="GmrSD_C"/>
</dbReference>
<keyword evidence="1" id="KW-0732">Signal</keyword>
<protein>
    <recommendedName>
        <fullName evidence="2">GmrSD restriction endonucleases C-terminal domain-containing protein</fullName>
    </recommendedName>
</protein>
<proteinExistence type="predicted"/>
<sequence>MRFACLLALAALVSASPLNFDTGRRGLPSPVSMAPAKATSVSSDLRRRGQLPTPVSIETAKEYLSELKVAPPVTEPVYDRKKFQQWITIDGKCDTRGTVLKREATTQVTIDPECKTMKGTWISDYDGKLIEDARGLDIDHTVPLKEAWQSGAWSWTPARRKEFANDLTRPQLLAVSAISNRMKGDKDPSKWMPSNPAFRCTYIRAWIEVKHYYDLTVDEAEKKRLTKLIDNC</sequence>
<reference evidence="3" key="1">
    <citation type="submission" date="2021-01" db="EMBL/GenBank/DDBJ databases">
        <authorList>
            <person name="Kaushik A."/>
        </authorList>
    </citation>
    <scope>NUCLEOTIDE SEQUENCE</scope>
    <source>
        <strain evidence="3">AG4-R118</strain>
        <strain evidence="4">AG4-RS23</strain>
    </source>
</reference>
<feature type="domain" description="GmrSD restriction endonucleases C-terminal" evidence="2">
    <location>
        <begin position="125"/>
        <end position="227"/>
    </location>
</feature>
<dbReference type="Proteomes" id="UP000663861">
    <property type="component" value="Unassembled WGS sequence"/>
</dbReference>
<gene>
    <name evidence="4" type="ORF">RDB_LOCUS149304</name>
    <name evidence="3" type="ORF">RDB_LOCUS30008</name>
</gene>
<organism evidence="3 5">
    <name type="scientific">Rhizoctonia solani</name>
    <dbReference type="NCBI Taxonomy" id="456999"/>
    <lineage>
        <taxon>Eukaryota</taxon>
        <taxon>Fungi</taxon>
        <taxon>Dikarya</taxon>
        <taxon>Basidiomycota</taxon>
        <taxon>Agaricomycotina</taxon>
        <taxon>Agaricomycetes</taxon>
        <taxon>Cantharellales</taxon>
        <taxon>Ceratobasidiaceae</taxon>
        <taxon>Rhizoctonia</taxon>
    </lineage>
</organism>
<dbReference type="EMBL" id="CAJMWY010004068">
    <property type="protein sequence ID" value="CAE6517235.1"/>
    <property type="molecule type" value="Genomic_DNA"/>
</dbReference>
<dbReference type="Proteomes" id="UP000663888">
    <property type="component" value="Unassembled WGS sequence"/>
</dbReference>
<feature type="chain" id="PRO_5035704757" description="GmrSD restriction endonucleases C-terminal domain-containing protein" evidence="1">
    <location>
        <begin position="16"/>
        <end position="232"/>
    </location>
</feature>
<evidence type="ECO:0000259" key="2">
    <source>
        <dbReference type="Pfam" id="PF07510"/>
    </source>
</evidence>
<evidence type="ECO:0000256" key="1">
    <source>
        <dbReference type="SAM" id="SignalP"/>
    </source>
</evidence>
<evidence type="ECO:0000313" key="5">
    <source>
        <dbReference type="Proteomes" id="UP000663888"/>
    </source>
</evidence>
<dbReference type="EMBL" id="CAJMWX010000753">
    <property type="protein sequence ID" value="CAE6427150.1"/>
    <property type="molecule type" value="Genomic_DNA"/>
</dbReference>
<name>A0A8H3AI65_9AGAM</name>